<organism evidence="2 3">
    <name type="scientific">Oesophagostomum dentatum</name>
    <name type="common">Nodular worm</name>
    <dbReference type="NCBI Taxonomy" id="61180"/>
    <lineage>
        <taxon>Eukaryota</taxon>
        <taxon>Metazoa</taxon>
        <taxon>Ecdysozoa</taxon>
        <taxon>Nematoda</taxon>
        <taxon>Chromadorea</taxon>
        <taxon>Rhabditida</taxon>
        <taxon>Rhabditina</taxon>
        <taxon>Rhabditomorpha</taxon>
        <taxon>Strongyloidea</taxon>
        <taxon>Strongylidae</taxon>
        <taxon>Oesophagostomum</taxon>
    </lineage>
</organism>
<keyword evidence="3" id="KW-1185">Reference proteome</keyword>
<dbReference type="OrthoDB" id="5851910at2759"/>
<dbReference type="PANTHER" id="PTHR37984:SF5">
    <property type="entry name" value="PROTEIN NYNRIN-LIKE"/>
    <property type="match status" value="1"/>
</dbReference>
<dbReference type="PROSITE" id="PS50994">
    <property type="entry name" value="INTEGRASE"/>
    <property type="match status" value="1"/>
</dbReference>
<feature type="domain" description="Integrase catalytic" evidence="1">
    <location>
        <begin position="12"/>
        <end position="115"/>
    </location>
</feature>
<dbReference type="GO" id="GO:0003676">
    <property type="term" value="F:nucleic acid binding"/>
    <property type="evidence" value="ECO:0007669"/>
    <property type="project" value="InterPro"/>
</dbReference>
<dbReference type="Proteomes" id="UP000053660">
    <property type="component" value="Unassembled WGS sequence"/>
</dbReference>
<proteinExistence type="predicted"/>
<dbReference type="GO" id="GO:0015074">
    <property type="term" value="P:DNA integration"/>
    <property type="evidence" value="ECO:0007669"/>
    <property type="project" value="InterPro"/>
</dbReference>
<dbReference type="Pfam" id="PF00665">
    <property type="entry name" value="rve"/>
    <property type="match status" value="1"/>
</dbReference>
<gene>
    <name evidence="2" type="ORF">OESDEN_02748</name>
</gene>
<dbReference type="InterPro" id="IPR036397">
    <property type="entry name" value="RNaseH_sf"/>
</dbReference>
<dbReference type="EMBL" id="KN549482">
    <property type="protein sequence ID" value="KHJ97275.1"/>
    <property type="molecule type" value="Genomic_DNA"/>
</dbReference>
<evidence type="ECO:0000313" key="2">
    <source>
        <dbReference type="EMBL" id="KHJ97275.1"/>
    </source>
</evidence>
<dbReference type="SUPFAM" id="SSF53098">
    <property type="entry name" value="Ribonuclease H-like"/>
    <property type="match status" value="1"/>
</dbReference>
<name>A0A0B1TPF6_OESDE</name>
<dbReference type="InterPro" id="IPR012337">
    <property type="entry name" value="RNaseH-like_sf"/>
</dbReference>
<dbReference type="InterPro" id="IPR001584">
    <property type="entry name" value="Integrase_cat-core"/>
</dbReference>
<accession>A0A0B1TPF6</accession>
<evidence type="ECO:0000313" key="3">
    <source>
        <dbReference type="Proteomes" id="UP000053660"/>
    </source>
</evidence>
<protein>
    <submittedName>
        <fullName evidence="2">Integrase core domain protein</fullName>
    </submittedName>
</protein>
<dbReference type="InterPro" id="IPR050951">
    <property type="entry name" value="Retrovirus_Pol_polyprotein"/>
</dbReference>
<dbReference type="AlphaFoldDB" id="A0A0B1TPF6"/>
<sequence length="209" mass="23616">MPVKTVLNSWAVAIKPRKRIHIDYAGPLNGKMCLVVVDAYSKWPEAFVMSSSSTAVTLRGLRILFAPFGNPGVIVSDNGPQFTATEFQQFCMKQGIACVRSPPFHPQSNGQAERFSYRTPSTSVPGGLSPPEIFLGRWIRTLLTLLKEPTREIGTRNEKMEAQFSRHYRVQEKSYQMGESVWVRDYRPDHEAWIPARVTKRLGRAVTTC</sequence>
<dbReference type="PANTHER" id="PTHR37984">
    <property type="entry name" value="PROTEIN CBG26694"/>
    <property type="match status" value="1"/>
</dbReference>
<dbReference type="Gene3D" id="3.30.420.10">
    <property type="entry name" value="Ribonuclease H-like superfamily/Ribonuclease H"/>
    <property type="match status" value="1"/>
</dbReference>
<evidence type="ECO:0000259" key="1">
    <source>
        <dbReference type="PROSITE" id="PS50994"/>
    </source>
</evidence>
<reference evidence="2 3" key="1">
    <citation type="submission" date="2014-03" db="EMBL/GenBank/DDBJ databases">
        <title>Draft genome of the hookworm Oesophagostomum dentatum.</title>
        <authorList>
            <person name="Mitreva M."/>
        </authorList>
    </citation>
    <scope>NUCLEOTIDE SEQUENCE [LARGE SCALE GENOMIC DNA]</scope>
    <source>
        <strain evidence="2 3">OD-Hann</strain>
    </source>
</reference>